<dbReference type="RefSeq" id="WP_013655926.1">
    <property type="nucleotide sequence ID" value="NC_015275.1"/>
</dbReference>
<keyword evidence="2" id="KW-0732">Signal</keyword>
<evidence type="ECO:0000256" key="1">
    <source>
        <dbReference type="SAM" id="MobiDB-lite"/>
    </source>
</evidence>
<feature type="signal peptide" evidence="2">
    <location>
        <begin position="1"/>
        <end position="19"/>
    </location>
</feature>
<dbReference type="AlphaFoldDB" id="F2JQ77"/>
<dbReference type="STRING" id="642492.Clole_0892"/>
<feature type="compositionally biased region" description="Low complexity" evidence="1">
    <location>
        <begin position="25"/>
        <end position="48"/>
    </location>
</feature>
<sequence length="161" mass="16772">MKKFAVLALLLSSMLTLTACGSKTEAPAETPVATEAPAASETPATEEAFTGEKVGEVADEEGKTVATVTFEAGTPVSVKFDYISTKDNSSKYEAAAAGTYDMGEGSTPWNEQVDSLATFLAENNFDLEKVTLTDEDGHTDAVTGVSIKVPALLEAVKAALN</sequence>
<evidence type="ECO:0008006" key="5">
    <source>
        <dbReference type="Google" id="ProtNLM"/>
    </source>
</evidence>
<name>F2JQ77_CELLD</name>
<dbReference type="KEGG" id="cle:Clole_0892"/>
<dbReference type="HOGENOM" id="CLU_1640757_0_0_9"/>
<dbReference type="eggNOG" id="COG4939">
    <property type="taxonomic scope" value="Bacteria"/>
</dbReference>
<evidence type="ECO:0000313" key="4">
    <source>
        <dbReference type="Proteomes" id="UP000008467"/>
    </source>
</evidence>
<feature type="chain" id="PRO_5039580645" description="FMN-binding domain-containing protein" evidence="2">
    <location>
        <begin position="20"/>
        <end position="161"/>
    </location>
</feature>
<proteinExistence type="predicted"/>
<dbReference type="Gene3D" id="3.90.1010.20">
    <property type="match status" value="1"/>
</dbReference>
<accession>F2JQ77</accession>
<dbReference type="Proteomes" id="UP000008467">
    <property type="component" value="Chromosome"/>
</dbReference>
<dbReference type="PROSITE" id="PS51257">
    <property type="entry name" value="PROKAR_LIPOPROTEIN"/>
    <property type="match status" value="1"/>
</dbReference>
<protein>
    <recommendedName>
        <fullName evidence="5">FMN-binding domain-containing protein</fullName>
    </recommendedName>
</protein>
<evidence type="ECO:0000256" key="2">
    <source>
        <dbReference type="SAM" id="SignalP"/>
    </source>
</evidence>
<keyword evidence="4" id="KW-1185">Reference proteome</keyword>
<evidence type="ECO:0000313" key="3">
    <source>
        <dbReference type="EMBL" id="ADZ82625.1"/>
    </source>
</evidence>
<gene>
    <name evidence="3" type="ordered locus">Clole_0892</name>
</gene>
<dbReference type="EMBL" id="CP002582">
    <property type="protein sequence ID" value="ADZ82625.1"/>
    <property type="molecule type" value="Genomic_DNA"/>
</dbReference>
<feature type="region of interest" description="Disordered" evidence="1">
    <location>
        <begin position="25"/>
        <end position="49"/>
    </location>
</feature>
<organism evidence="3 4">
    <name type="scientific">Cellulosilyticum lentocellum (strain ATCC 49066 / DSM 5427 / NCIMB 11756 / RHM5)</name>
    <name type="common">Clostridium lentocellum</name>
    <dbReference type="NCBI Taxonomy" id="642492"/>
    <lineage>
        <taxon>Bacteria</taxon>
        <taxon>Bacillati</taxon>
        <taxon>Bacillota</taxon>
        <taxon>Clostridia</taxon>
        <taxon>Lachnospirales</taxon>
        <taxon>Cellulosilyticaceae</taxon>
        <taxon>Cellulosilyticum</taxon>
    </lineage>
</organism>
<reference evidence="3 4" key="1">
    <citation type="journal article" date="2011" name="J. Bacteriol.">
        <title>Complete genome sequence of the cellulose-degrading bacterium Cellulosilyticum lentocellum.</title>
        <authorList>
            <consortium name="US DOE Joint Genome Institute"/>
            <person name="Miller D.A."/>
            <person name="Suen G."/>
            <person name="Bruce D."/>
            <person name="Copeland A."/>
            <person name="Cheng J.F."/>
            <person name="Detter C."/>
            <person name="Goodwin L.A."/>
            <person name="Han C.S."/>
            <person name="Hauser L.J."/>
            <person name="Land M.L."/>
            <person name="Lapidus A."/>
            <person name="Lucas S."/>
            <person name="Meincke L."/>
            <person name="Pitluck S."/>
            <person name="Tapia R."/>
            <person name="Teshima H."/>
            <person name="Woyke T."/>
            <person name="Fox B.G."/>
            <person name="Angert E.R."/>
            <person name="Currie C.R."/>
        </authorList>
    </citation>
    <scope>NUCLEOTIDE SEQUENCE [LARGE SCALE GENOMIC DNA]</scope>
    <source>
        <strain evidence="4">ATCC 49066 / DSM 5427 / NCIMB 11756 / RHM5</strain>
    </source>
</reference>